<dbReference type="InterPro" id="IPR000717">
    <property type="entry name" value="PCI_dom"/>
</dbReference>
<dbReference type="GO" id="GO:0005852">
    <property type="term" value="C:eukaryotic translation initiation factor 3 complex"/>
    <property type="evidence" value="ECO:0007669"/>
    <property type="project" value="InterPro"/>
</dbReference>
<dbReference type="PANTHER" id="PTHR13937">
    <property type="entry name" value="EUKARYOTIC TRANSLATION INITATION FACTOR 3, SUBUNIT 8 EIF3S8 -RELATED"/>
    <property type="match status" value="1"/>
</dbReference>
<dbReference type="Pfam" id="PF01399">
    <property type="entry name" value="PCI"/>
    <property type="match status" value="1"/>
</dbReference>
<gene>
    <name evidence="2" type="ORF">HaLaN_32179</name>
</gene>
<dbReference type="EMBL" id="BLLF01007301">
    <property type="protein sequence ID" value="GFH32888.1"/>
    <property type="molecule type" value="Genomic_DNA"/>
</dbReference>
<dbReference type="PROSITE" id="PS50250">
    <property type="entry name" value="PCI"/>
    <property type="match status" value="1"/>
</dbReference>
<protein>
    <submittedName>
        <fullName evidence="2">eIF3 p110</fullName>
    </submittedName>
</protein>
<dbReference type="GO" id="GO:0031369">
    <property type="term" value="F:translation initiation factor binding"/>
    <property type="evidence" value="ECO:0007669"/>
    <property type="project" value="InterPro"/>
</dbReference>
<feature type="non-terminal residue" evidence="2">
    <location>
        <position position="136"/>
    </location>
</feature>
<dbReference type="PANTHER" id="PTHR13937:SF0">
    <property type="entry name" value="EUKARYOTIC TRANSLATION INITIATION FACTOR 3 SUBUNIT C-RELATED"/>
    <property type="match status" value="1"/>
</dbReference>
<evidence type="ECO:0000259" key="1">
    <source>
        <dbReference type="PROSITE" id="PS50250"/>
    </source>
</evidence>
<name>A0A6A0AJX2_HAELA</name>
<dbReference type="AlphaFoldDB" id="A0A6A0AJX2"/>
<dbReference type="SMART" id="SM00088">
    <property type="entry name" value="PINT"/>
    <property type="match status" value="1"/>
</dbReference>
<organism evidence="2 3">
    <name type="scientific">Haematococcus lacustris</name>
    <name type="common">Green alga</name>
    <name type="synonym">Haematococcus pluvialis</name>
    <dbReference type="NCBI Taxonomy" id="44745"/>
    <lineage>
        <taxon>Eukaryota</taxon>
        <taxon>Viridiplantae</taxon>
        <taxon>Chlorophyta</taxon>
        <taxon>core chlorophytes</taxon>
        <taxon>Chlorophyceae</taxon>
        <taxon>CS clade</taxon>
        <taxon>Chlamydomonadales</taxon>
        <taxon>Haematococcaceae</taxon>
        <taxon>Haematococcus</taxon>
    </lineage>
</organism>
<dbReference type="InterPro" id="IPR027516">
    <property type="entry name" value="EIF3C"/>
</dbReference>
<dbReference type="InterPro" id="IPR036390">
    <property type="entry name" value="WH_DNA-bd_sf"/>
</dbReference>
<feature type="domain" description="PCI" evidence="1">
    <location>
        <begin position="1"/>
        <end position="121"/>
    </location>
</feature>
<reference evidence="2 3" key="1">
    <citation type="submission" date="2020-02" db="EMBL/GenBank/DDBJ databases">
        <title>Draft genome sequence of Haematococcus lacustris strain NIES-144.</title>
        <authorList>
            <person name="Morimoto D."/>
            <person name="Nakagawa S."/>
            <person name="Yoshida T."/>
            <person name="Sawayama S."/>
        </authorList>
    </citation>
    <scope>NUCLEOTIDE SEQUENCE [LARGE SCALE GENOMIC DNA]</scope>
    <source>
        <strain evidence="2 3">NIES-144</strain>
    </source>
</reference>
<comment type="caution">
    <text evidence="2">The sequence shown here is derived from an EMBL/GenBank/DDBJ whole genome shotgun (WGS) entry which is preliminary data.</text>
</comment>
<dbReference type="GO" id="GO:0003723">
    <property type="term" value="F:RNA binding"/>
    <property type="evidence" value="ECO:0007669"/>
    <property type="project" value="InterPro"/>
</dbReference>
<evidence type="ECO:0000313" key="3">
    <source>
        <dbReference type="Proteomes" id="UP000485058"/>
    </source>
</evidence>
<evidence type="ECO:0000313" key="2">
    <source>
        <dbReference type="EMBL" id="GFH32888.1"/>
    </source>
</evidence>
<dbReference type="SUPFAM" id="SSF46785">
    <property type="entry name" value="Winged helix' DNA-binding domain"/>
    <property type="match status" value="1"/>
</dbReference>
<proteinExistence type="predicted"/>
<accession>A0A6A0AJX2</accession>
<dbReference type="Proteomes" id="UP000485058">
    <property type="component" value="Unassembled WGS sequence"/>
</dbReference>
<keyword evidence="3" id="KW-1185">Reference proteome</keyword>
<dbReference type="GO" id="GO:0003743">
    <property type="term" value="F:translation initiation factor activity"/>
    <property type="evidence" value="ECO:0007669"/>
    <property type="project" value="InterPro"/>
</dbReference>
<sequence>MFTGPPENVRDHVMSATRSLMRGDWRKAYAYVTALTVWGLVPSKEALLAMLREKLQAEALRTYLFTYSPQYNSLSLDQLCTMFDLPEKKVYSIVSKMMIAEELQGSWDQPTRTIVMHSMDASRMQQLAVQFADKAL</sequence>